<accession>A0ACC2T5Q8</accession>
<gene>
    <name evidence="1" type="ORF">DSO57_1014707</name>
</gene>
<keyword evidence="2" id="KW-1185">Reference proteome</keyword>
<evidence type="ECO:0000313" key="2">
    <source>
        <dbReference type="Proteomes" id="UP001165960"/>
    </source>
</evidence>
<reference evidence="1" key="1">
    <citation type="submission" date="2022-04" db="EMBL/GenBank/DDBJ databases">
        <title>Genome of the entomopathogenic fungus Entomophthora muscae.</title>
        <authorList>
            <person name="Elya C."/>
            <person name="Lovett B.R."/>
            <person name="Lee E."/>
            <person name="Macias A.M."/>
            <person name="Hajek A.E."/>
            <person name="De Bivort B.L."/>
            <person name="Kasson M.T."/>
            <person name="De Fine Licht H.H."/>
            <person name="Stajich J.E."/>
        </authorList>
    </citation>
    <scope>NUCLEOTIDE SEQUENCE</scope>
    <source>
        <strain evidence="1">Berkeley</strain>
    </source>
</reference>
<name>A0ACC2T5Q8_9FUNG</name>
<dbReference type="EMBL" id="QTSX02003607">
    <property type="protein sequence ID" value="KAJ9069825.1"/>
    <property type="molecule type" value="Genomic_DNA"/>
</dbReference>
<dbReference type="Proteomes" id="UP001165960">
    <property type="component" value="Unassembled WGS sequence"/>
</dbReference>
<protein>
    <submittedName>
        <fullName evidence="1">Uncharacterized protein</fullName>
    </submittedName>
</protein>
<sequence length="328" mass="38316">MNILHHKSWHVYSQKNRDKVQEDEAKAGDAEKEKEKERIEKEREARLQQLRSRAQSRYGDSNSAALSTDIPVKTSLIKERSYAIENRANKRKLAAEKEHGESIYDGLTTASILASLKNNHQLPEPIPVREPSPIESHPLEAVDFHQEFLHHLNSNSKQNEAKPLPEAKKVLKEKPAITNTFLVKGNESKPWYYKENFDQIPENKRFRDQKGKCFHDPLEDITRQLKRRSGLERPASPMKERNVSKTVDQLRAERVEREARERQRTQLLLSSSKFLDQEPMTSQSFHNQYNPYDTHQAKTSFNHHSPIKKHKSKKNKKEKKKKSSKAKY</sequence>
<comment type="caution">
    <text evidence="1">The sequence shown here is derived from an EMBL/GenBank/DDBJ whole genome shotgun (WGS) entry which is preliminary data.</text>
</comment>
<evidence type="ECO:0000313" key="1">
    <source>
        <dbReference type="EMBL" id="KAJ9069825.1"/>
    </source>
</evidence>
<proteinExistence type="predicted"/>
<organism evidence="1 2">
    <name type="scientific">Entomophthora muscae</name>
    <dbReference type="NCBI Taxonomy" id="34485"/>
    <lineage>
        <taxon>Eukaryota</taxon>
        <taxon>Fungi</taxon>
        <taxon>Fungi incertae sedis</taxon>
        <taxon>Zoopagomycota</taxon>
        <taxon>Entomophthoromycotina</taxon>
        <taxon>Entomophthoromycetes</taxon>
        <taxon>Entomophthorales</taxon>
        <taxon>Entomophthoraceae</taxon>
        <taxon>Entomophthora</taxon>
    </lineage>
</organism>